<reference evidence="2" key="1">
    <citation type="submission" date="2023-07" db="EMBL/GenBank/DDBJ databases">
        <title>Sorghum-associated microbial communities from plants grown in Nebraska, USA.</title>
        <authorList>
            <person name="Schachtman D."/>
        </authorList>
    </citation>
    <scope>NUCLEOTIDE SEQUENCE</scope>
    <source>
        <strain evidence="2">BE80</strain>
    </source>
</reference>
<evidence type="ECO:0000313" key="3">
    <source>
        <dbReference type="Proteomes" id="UP001254832"/>
    </source>
</evidence>
<keyword evidence="1" id="KW-0732">Signal</keyword>
<proteinExistence type="predicted"/>
<sequence>MRKRILPILMMLLLLLGCSSNKLSLHGESVNWNVSVSSENKNGPISFVIRYIGEEDQPRNVRYQFAGQAISPSGSMEKLNAPYKEISFKSDSNDYESETLPIPVHIQWNRDQEETIYVE</sequence>
<gene>
    <name evidence="2" type="ORF">J2W91_001908</name>
</gene>
<name>A0AAP5LLU8_PAEAM</name>
<evidence type="ECO:0000256" key="1">
    <source>
        <dbReference type="SAM" id="SignalP"/>
    </source>
</evidence>
<dbReference type="AlphaFoldDB" id="A0AAP5LLU8"/>
<dbReference type="EMBL" id="JAVDTR010000004">
    <property type="protein sequence ID" value="MDR6723456.1"/>
    <property type="molecule type" value="Genomic_DNA"/>
</dbReference>
<protein>
    <recommendedName>
        <fullName evidence="4">Lipoprotein</fullName>
    </recommendedName>
</protein>
<accession>A0AAP5LLU8</accession>
<dbReference type="Proteomes" id="UP001254832">
    <property type="component" value="Unassembled WGS sequence"/>
</dbReference>
<feature type="signal peptide" evidence="1">
    <location>
        <begin position="1"/>
        <end position="24"/>
    </location>
</feature>
<dbReference type="PROSITE" id="PS51257">
    <property type="entry name" value="PROKAR_LIPOPROTEIN"/>
    <property type="match status" value="1"/>
</dbReference>
<organism evidence="2 3">
    <name type="scientific">Paenibacillus amylolyticus</name>
    <dbReference type="NCBI Taxonomy" id="1451"/>
    <lineage>
        <taxon>Bacteria</taxon>
        <taxon>Bacillati</taxon>
        <taxon>Bacillota</taxon>
        <taxon>Bacilli</taxon>
        <taxon>Bacillales</taxon>
        <taxon>Paenibacillaceae</taxon>
        <taxon>Paenibacillus</taxon>
    </lineage>
</organism>
<comment type="caution">
    <text evidence="2">The sequence shown here is derived from an EMBL/GenBank/DDBJ whole genome shotgun (WGS) entry which is preliminary data.</text>
</comment>
<evidence type="ECO:0008006" key="4">
    <source>
        <dbReference type="Google" id="ProtNLM"/>
    </source>
</evidence>
<dbReference type="RefSeq" id="WP_310138602.1">
    <property type="nucleotide sequence ID" value="NZ_JAVDTR010000004.1"/>
</dbReference>
<feature type="chain" id="PRO_5042857030" description="Lipoprotein" evidence="1">
    <location>
        <begin position="25"/>
        <end position="119"/>
    </location>
</feature>
<evidence type="ECO:0000313" key="2">
    <source>
        <dbReference type="EMBL" id="MDR6723456.1"/>
    </source>
</evidence>